<evidence type="ECO:0000313" key="6">
    <source>
        <dbReference type="EMBL" id="QSZ41321.1"/>
    </source>
</evidence>
<evidence type="ECO:0000256" key="5">
    <source>
        <dbReference type="ARBA" id="ARBA00047503"/>
    </source>
</evidence>
<accession>A0A975AZ96</accession>
<dbReference type="Gene3D" id="3.40.50.2000">
    <property type="entry name" value="Glycogen Phosphorylase B"/>
    <property type="match status" value="2"/>
</dbReference>
<protein>
    <recommendedName>
        <fullName evidence="4">lipopolysaccharide heptosyltransferase II</fullName>
        <ecNumber evidence="4">2.4.99.24</ecNumber>
    </recommendedName>
</protein>
<dbReference type="Proteomes" id="UP000671852">
    <property type="component" value="Chromosome"/>
</dbReference>
<reference evidence="6" key="2">
    <citation type="submission" date="2021-04" db="EMBL/GenBank/DDBJ databases">
        <title>Isolation and characterization of a novel species of the genus Sulfurimonas.</title>
        <authorList>
            <person name="Fukui M."/>
        </authorList>
    </citation>
    <scope>NUCLEOTIDE SEQUENCE</scope>
    <source>
        <strain evidence="6">H1576</strain>
    </source>
</reference>
<evidence type="ECO:0000256" key="2">
    <source>
        <dbReference type="ARBA" id="ARBA00022679"/>
    </source>
</evidence>
<keyword evidence="7" id="KW-1185">Reference proteome</keyword>
<dbReference type="NCBIfam" id="TIGR02195">
    <property type="entry name" value="heptsyl_trn_II"/>
    <property type="match status" value="1"/>
</dbReference>
<reference evidence="6" key="1">
    <citation type="submission" date="2019-11" db="EMBL/GenBank/DDBJ databases">
        <authorList>
            <person name="Kojima H."/>
        </authorList>
    </citation>
    <scope>NUCLEOTIDE SEQUENCE</scope>
    <source>
        <strain evidence="6">H1576</strain>
    </source>
</reference>
<dbReference type="SUPFAM" id="SSF53756">
    <property type="entry name" value="UDP-Glycosyltransferase/glycogen phosphorylase"/>
    <property type="match status" value="1"/>
</dbReference>
<gene>
    <name evidence="6" type="primary">waaF</name>
    <name evidence="6" type="ORF">GJV85_04105</name>
</gene>
<dbReference type="EMBL" id="CP046072">
    <property type="protein sequence ID" value="QSZ41321.1"/>
    <property type="molecule type" value="Genomic_DNA"/>
</dbReference>
<evidence type="ECO:0000256" key="1">
    <source>
        <dbReference type="ARBA" id="ARBA00022676"/>
    </source>
</evidence>
<dbReference type="RefSeq" id="WP_207562598.1">
    <property type="nucleotide sequence ID" value="NZ_CP046072.1"/>
</dbReference>
<dbReference type="GO" id="GO:0008713">
    <property type="term" value="F:ADP-heptose-lipopolysaccharide heptosyltransferase activity"/>
    <property type="evidence" value="ECO:0007669"/>
    <property type="project" value="UniProtKB-EC"/>
</dbReference>
<dbReference type="KEGG" id="saqt:GJV85_04105"/>
<comment type="similarity">
    <text evidence="3">Belongs to the glycosyltransferase 9 family.</text>
</comment>
<dbReference type="Pfam" id="PF01075">
    <property type="entry name" value="Glyco_transf_9"/>
    <property type="match status" value="1"/>
</dbReference>
<evidence type="ECO:0000256" key="4">
    <source>
        <dbReference type="ARBA" id="ARBA00044042"/>
    </source>
</evidence>
<dbReference type="CDD" id="cd03789">
    <property type="entry name" value="GT9_LPS_heptosyltransferase"/>
    <property type="match status" value="1"/>
</dbReference>
<dbReference type="InterPro" id="IPR011910">
    <property type="entry name" value="RfaF"/>
</dbReference>
<dbReference type="PANTHER" id="PTHR30160">
    <property type="entry name" value="TETRAACYLDISACCHARIDE 4'-KINASE-RELATED"/>
    <property type="match status" value="1"/>
</dbReference>
<dbReference type="GO" id="GO:0005829">
    <property type="term" value="C:cytosol"/>
    <property type="evidence" value="ECO:0007669"/>
    <property type="project" value="TreeGrafter"/>
</dbReference>
<dbReference type="InterPro" id="IPR002201">
    <property type="entry name" value="Glyco_trans_9"/>
</dbReference>
<proteinExistence type="inferred from homology"/>
<dbReference type="PANTHER" id="PTHR30160:SF7">
    <property type="entry name" value="ADP-HEPTOSE--LPS HEPTOSYLTRANSFERASE 2"/>
    <property type="match status" value="1"/>
</dbReference>
<dbReference type="InterPro" id="IPR051199">
    <property type="entry name" value="LPS_LOS_Heptosyltrfase"/>
</dbReference>
<comment type="catalytic activity">
    <reaction evidence="5">
        <text>an L-alpha-D-Hep-(1-&gt;5)-[alpha-Kdo-(2-&gt;4)]-alpha-Kdo-(2-&gt;6)-lipid A + ADP-L-glycero-beta-D-manno-heptose = an L-alpha-D-Hep-(1-&gt;3)-L-alpha-D-Hep-(1-&gt;5)-[alpha-Kdo-(2-&gt;4)]-alpha-Kdo-(2-&gt;6)-lipid A + ADP + H(+)</text>
        <dbReference type="Rhea" id="RHEA:74071"/>
        <dbReference type="ChEBI" id="CHEBI:15378"/>
        <dbReference type="ChEBI" id="CHEBI:61506"/>
        <dbReference type="ChEBI" id="CHEBI:193068"/>
        <dbReference type="ChEBI" id="CHEBI:193069"/>
        <dbReference type="ChEBI" id="CHEBI:456216"/>
        <dbReference type="EC" id="2.4.99.24"/>
    </reaction>
</comment>
<keyword evidence="2" id="KW-0808">Transferase</keyword>
<keyword evidence="1" id="KW-0328">Glycosyltransferase</keyword>
<dbReference type="AlphaFoldDB" id="A0A975AZ96"/>
<evidence type="ECO:0000256" key="3">
    <source>
        <dbReference type="ARBA" id="ARBA00043995"/>
    </source>
</evidence>
<sequence length="326" mass="36906">MKILVILPNWLGDAVMATPAIELLSLHYPHARFTFIGSYVSIEALKHHPLCERAIVDETKKSSSRLFATYKLAKELDEFSLAVSFRNQIHSSLLLRFTSTVICIARSSWHSKLLLSHTPKIKTDKHLVEQYSELAMINTDHFNGESPNLKLYIQRKKFDRPTLGINAGATYGSAKRWYPERFAEVASSYSDKYDIIIFGGPNEVEMAEEIEDNLKALQIKNYTNLAGKTSINELCSFIAGCSLFITNDSGPMHVAAAYNVPTVSIFGPTRYKETSQWKNEKGLIVRHEMECSPCMKRECPLKHHNCMKEITASEVIEAVKELDLKD</sequence>
<dbReference type="FunFam" id="3.40.50.2000:FF:000023">
    <property type="entry name" value="ADP-heptose--LPS heptosyltransferase II"/>
    <property type="match status" value="1"/>
</dbReference>
<dbReference type="EC" id="2.4.99.24" evidence="4"/>
<organism evidence="6 7">
    <name type="scientific">Sulfurimonas aquatica</name>
    <dbReference type="NCBI Taxonomy" id="2672570"/>
    <lineage>
        <taxon>Bacteria</taxon>
        <taxon>Pseudomonadati</taxon>
        <taxon>Campylobacterota</taxon>
        <taxon>Epsilonproteobacteria</taxon>
        <taxon>Campylobacterales</taxon>
        <taxon>Sulfurimonadaceae</taxon>
        <taxon>Sulfurimonas</taxon>
    </lineage>
</organism>
<dbReference type="GO" id="GO:0009244">
    <property type="term" value="P:lipopolysaccharide core region biosynthetic process"/>
    <property type="evidence" value="ECO:0007669"/>
    <property type="project" value="TreeGrafter"/>
</dbReference>
<name>A0A975AZ96_9BACT</name>
<evidence type="ECO:0000313" key="7">
    <source>
        <dbReference type="Proteomes" id="UP000671852"/>
    </source>
</evidence>